<accession>A0ABS0WNV7</accession>
<sequence>MKKYTANYTYTNPNFVIQNLVTNQYKTNLLSTLYVTKNILQRGFPTALSKYL</sequence>
<dbReference type="RefSeq" id="WP_198840426.1">
    <property type="nucleotide sequence ID" value="NZ_JAEHFJ010000002.1"/>
</dbReference>
<evidence type="ECO:0000313" key="1">
    <source>
        <dbReference type="EMBL" id="MBJ2173647.1"/>
    </source>
</evidence>
<proteinExistence type="predicted"/>
<reference evidence="1 2" key="1">
    <citation type="submission" date="2020-12" db="EMBL/GenBank/DDBJ databases">
        <title>Aureibaculum luteum sp. nov. and Aureibaculum flavum sp. nov., novel members of the family Flavobacteriaceae isolated from Antarctic intertidal sediments.</title>
        <authorList>
            <person name="He X."/>
            <person name="Zhang X."/>
        </authorList>
    </citation>
    <scope>NUCLEOTIDE SEQUENCE [LARGE SCALE GENOMIC DNA]</scope>
    <source>
        <strain evidence="1 2">A20</strain>
    </source>
</reference>
<organism evidence="1 2">
    <name type="scientific">Aureibaculum flavum</name>
    <dbReference type="NCBI Taxonomy" id="2795986"/>
    <lineage>
        <taxon>Bacteria</taxon>
        <taxon>Pseudomonadati</taxon>
        <taxon>Bacteroidota</taxon>
        <taxon>Flavobacteriia</taxon>
        <taxon>Flavobacteriales</taxon>
        <taxon>Flavobacteriaceae</taxon>
        <taxon>Aureibaculum</taxon>
    </lineage>
</organism>
<name>A0ABS0WNV7_9FLAO</name>
<evidence type="ECO:0000313" key="2">
    <source>
        <dbReference type="Proteomes" id="UP000623301"/>
    </source>
</evidence>
<protein>
    <submittedName>
        <fullName evidence="1">Uncharacterized protein</fullName>
    </submittedName>
</protein>
<dbReference type="Proteomes" id="UP000623301">
    <property type="component" value="Unassembled WGS sequence"/>
</dbReference>
<keyword evidence="2" id="KW-1185">Reference proteome</keyword>
<comment type="caution">
    <text evidence="1">The sequence shown here is derived from an EMBL/GenBank/DDBJ whole genome shotgun (WGS) entry which is preliminary data.</text>
</comment>
<gene>
    <name evidence="1" type="ORF">JBL43_05320</name>
</gene>
<dbReference type="EMBL" id="JAEHFJ010000002">
    <property type="protein sequence ID" value="MBJ2173647.1"/>
    <property type="molecule type" value="Genomic_DNA"/>
</dbReference>